<evidence type="ECO:0000256" key="5">
    <source>
        <dbReference type="ARBA" id="ARBA00022824"/>
    </source>
</evidence>
<evidence type="ECO:0000256" key="8">
    <source>
        <dbReference type="SAM" id="Phobius"/>
    </source>
</evidence>
<dbReference type="InterPro" id="IPR007369">
    <property type="entry name" value="Peptidase_A22B_SPP"/>
</dbReference>
<dbReference type="PANTHER" id="PTHR12174:SF23">
    <property type="entry name" value="MINOR HISTOCOMPATIBILITY ANTIGEN H13"/>
    <property type="match status" value="1"/>
</dbReference>
<feature type="transmembrane region" description="Helical" evidence="8">
    <location>
        <begin position="184"/>
        <end position="202"/>
    </location>
</feature>
<reference evidence="9" key="1">
    <citation type="submission" date="2022-04" db="EMBL/GenBank/DDBJ databases">
        <authorList>
            <person name="Xu L."/>
            <person name="Lv Z."/>
        </authorList>
    </citation>
    <scope>NUCLEOTIDE SEQUENCE</scope>
    <source>
        <strain evidence="9">LV_2022a</strain>
    </source>
</reference>
<evidence type="ECO:0000313" key="10">
    <source>
        <dbReference type="Proteomes" id="UP001292079"/>
    </source>
</evidence>
<dbReference type="GO" id="GO:0098553">
    <property type="term" value="C:lumenal side of endoplasmic reticulum membrane"/>
    <property type="evidence" value="ECO:0007669"/>
    <property type="project" value="TreeGrafter"/>
</dbReference>
<dbReference type="SMART" id="SM00730">
    <property type="entry name" value="PSN"/>
    <property type="match status" value="1"/>
</dbReference>
<dbReference type="GO" id="GO:0006465">
    <property type="term" value="P:signal peptide processing"/>
    <property type="evidence" value="ECO:0007669"/>
    <property type="project" value="TreeGrafter"/>
</dbReference>
<name>A0AAE1Z8A1_SCHME</name>
<keyword evidence="5" id="KW-0256">Endoplasmic reticulum</keyword>
<feature type="transmembrane region" description="Helical" evidence="8">
    <location>
        <begin position="67"/>
        <end position="88"/>
    </location>
</feature>
<comment type="similarity">
    <text evidence="2">Belongs to the peptidase A22B family.</text>
</comment>
<gene>
    <name evidence="9" type="ORF">MN116_007837</name>
</gene>
<dbReference type="AlphaFoldDB" id="A0AAE1Z8A1"/>
<dbReference type="InterPro" id="IPR006639">
    <property type="entry name" value="Preselin/SPP"/>
</dbReference>
<reference evidence="9" key="2">
    <citation type="journal article" date="2023" name="Infect Dis Poverty">
        <title>Chromosome-scale genome of the human blood fluke Schistosoma mekongi and its implications for public health.</title>
        <authorList>
            <person name="Zhou M."/>
            <person name="Xu L."/>
            <person name="Xu D."/>
            <person name="Chen W."/>
            <person name="Khan J."/>
            <person name="Hu Y."/>
            <person name="Huang H."/>
            <person name="Wei H."/>
            <person name="Zhang Y."/>
            <person name="Chusongsang P."/>
            <person name="Tanasarnprasert K."/>
            <person name="Hu X."/>
            <person name="Limpanont Y."/>
            <person name="Lv Z."/>
        </authorList>
    </citation>
    <scope>NUCLEOTIDE SEQUENCE</scope>
    <source>
        <strain evidence="9">LV_2022a</strain>
    </source>
</reference>
<evidence type="ECO:0000256" key="7">
    <source>
        <dbReference type="ARBA" id="ARBA00023136"/>
    </source>
</evidence>
<evidence type="ECO:0000256" key="6">
    <source>
        <dbReference type="ARBA" id="ARBA00022989"/>
    </source>
</evidence>
<accession>A0AAE1Z8A1</accession>
<feature type="transmembrane region" description="Helical" evidence="8">
    <location>
        <begin position="26"/>
        <end position="46"/>
    </location>
</feature>
<sequence length="370" mass="41454">MNISGIKSVSDTNGTITGLEFNLDSIITNFALFLLAVVPIYIGSFRSTTCKISTKENPVELISGKDAALFPFIASAALFGIYIVFKFIPIQYINYVMKIYFSFMGACAMSRVLSPIFRPCMPKCIKNMRFKFEFSRSLECSNGSESDWSLLDNVDFSIESKDFIGTSLGILLGTWYFFSGHWVANNFIAVTVAILAIEFIRLNKFVNGILLLCGLFVYDIFWVFGTGIMMAVAKNLDIPIKVTFPRDFLSNGLFGKQLALLGLGDIVVPGIFIAMLLRFDTRLGRKNSYTYFYSGYIAYIVAIIMTFVMMHVFKHAQPALLYLVPACLGAPLLIAFVNKDLGAMFKYEDVPEIKEKSQEIKTPDDSKKDN</sequence>
<dbReference type="GO" id="GO:0042500">
    <property type="term" value="F:aspartic endopeptidase activity, intramembrane cleaving"/>
    <property type="evidence" value="ECO:0007669"/>
    <property type="project" value="InterPro"/>
</dbReference>
<feature type="transmembrane region" description="Helical" evidence="8">
    <location>
        <begin position="100"/>
        <end position="121"/>
    </location>
</feature>
<keyword evidence="7 8" id="KW-0472">Membrane</keyword>
<keyword evidence="10" id="KW-1185">Reference proteome</keyword>
<dbReference type="GO" id="GO:0098554">
    <property type="term" value="C:cytoplasmic side of endoplasmic reticulum membrane"/>
    <property type="evidence" value="ECO:0007669"/>
    <property type="project" value="TreeGrafter"/>
</dbReference>
<keyword evidence="3 8" id="KW-0812">Transmembrane</keyword>
<evidence type="ECO:0000256" key="3">
    <source>
        <dbReference type="ARBA" id="ARBA00022692"/>
    </source>
</evidence>
<comment type="caution">
    <text evidence="9">The sequence shown here is derived from an EMBL/GenBank/DDBJ whole genome shotgun (WGS) entry which is preliminary data.</text>
</comment>
<dbReference type="GO" id="GO:0033619">
    <property type="term" value="P:membrane protein proteolysis"/>
    <property type="evidence" value="ECO:0007669"/>
    <property type="project" value="TreeGrafter"/>
</dbReference>
<feature type="transmembrane region" description="Helical" evidence="8">
    <location>
        <begin position="209"/>
        <end position="233"/>
    </location>
</feature>
<evidence type="ECO:0000256" key="4">
    <source>
        <dbReference type="ARBA" id="ARBA00022801"/>
    </source>
</evidence>
<proteinExistence type="inferred from homology"/>
<keyword evidence="4" id="KW-0378">Hydrolase</keyword>
<protein>
    <recommendedName>
        <fullName evidence="11">Signal peptide peptidase</fullName>
    </recommendedName>
</protein>
<dbReference type="PANTHER" id="PTHR12174">
    <property type="entry name" value="SIGNAL PEPTIDE PEPTIDASE"/>
    <property type="match status" value="1"/>
</dbReference>
<dbReference type="Pfam" id="PF04258">
    <property type="entry name" value="Peptidase_A22B"/>
    <property type="match status" value="1"/>
</dbReference>
<evidence type="ECO:0000313" key="9">
    <source>
        <dbReference type="EMBL" id="KAK4468652.1"/>
    </source>
</evidence>
<keyword evidence="6 8" id="KW-1133">Transmembrane helix</keyword>
<feature type="transmembrane region" description="Helical" evidence="8">
    <location>
        <begin position="319"/>
        <end position="337"/>
    </location>
</feature>
<dbReference type="EMBL" id="JALJAT010000006">
    <property type="protein sequence ID" value="KAK4468652.1"/>
    <property type="molecule type" value="Genomic_DNA"/>
</dbReference>
<evidence type="ECO:0008006" key="11">
    <source>
        <dbReference type="Google" id="ProtNLM"/>
    </source>
</evidence>
<feature type="transmembrane region" description="Helical" evidence="8">
    <location>
        <begin position="289"/>
        <end position="313"/>
    </location>
</feature>
<organism evidence="9 10">
    <name type="scientific">Schistosoma mekongi</name>
    <name type="common">Parasitic worm</name>
    <dbReference type="NCBI Taxonomy" id="38744"/>
    <lineage>
        <taxon>Eukaryota</taxon>
        <taxon>Metazoa</taxon>
        <taxon>Spiralia</taxon>
        <taxon>Lophotrochozoa</taxon>
        <taxon>Platyhelminthes</taxon>
        <taxon>Trematoda</taxon>
        <taxon>Digenea</taxon>
        <taxon>Strigeidida</taxon>
        <taxon>Schistosomatoidea</taxon>
        <taxon>Schistosomatidae</taxon>
        <taxon>Schistosoma</taxon>
    </lineage>
</organism>
<evidence type="ECO:0000256" key="1">
    <source>
        <dbReference type="ARBA" id="ARBA00004477"/>
    </source>
</evidence>
<dbReference type="Proteomes" id="UP001292079">
    <property type="component" value="Unassembled WGS sequence"/>
</dbReference>
<feature type="transmembrane region" description="Helical" evidence="8">
    <location>
        <begin position="253"/>
        <end position="277"/>
    </location>
</feature>
<evidence type="ECO:0000256" key="2">
    <source>
        <dbReference type="ARBA" id="ARBA00006859"/>
    </source>
</evidence>
<comment type="subcellular location">
    <subcellularLocation>
        <location evidence="1">Endoplasmic reticulum membrane</location>
        <topology evidence="1">Multi-pass membrane protein</topology>
    </subcellularLocation>
</comment>